<dbReference type="Proteomes" id="UP000019141">
    <property type="component" value="Unassembled WGS sequence"/>
</dbReference>
<dbReference type="Gene3D" id="3.40.190.10">
    <property type="entry name" value="Periplasmic binding protein-like II"/>
    <property type="match status" value="2"/>
</dbReference>
<reference evidence="2 3" key="1">
    <citation type="journal article" date="2014" name="Nature">
        <title>An environmental bacterial taxon with a large and distinct metabolic repertoire.</title>
        <authorList>
            <person name="Wilson M.C."/>
            <person name="Mori T."/>
            <person name="Ruckert C."/>
            <person name="Uria A.R."/>
            <person name="Helf M.J."/>
            <person name="Takada K."/>
            <person name="Gernert C."/>
            <person name="Steffens U.A."/>
            <person name="Heycke N."/>
            <person name="Schmitt S."/>
            <person name="Rinke C."/>
            <person name="Helfrich E.J."/>
            <person name="Brachmann A.O."/>
            <person name="Gurgui C."/>
            <person name="Wakimoto T."/>
            <person name="Kracht M."/>
            <person name="Crusemann M."/>
            <person name="Hentschel U."/>
            <person name="Abe I."/>
            <person name="Matsunaga S."/>
            <person name="Kalinowski J."/>
            <person name="Takeyama H."/>
            <person name="Piel J."/>
        </authorList>
    </citation>
    <scope>NUCLEOTIDE SEQUENCE [LARGE SCALE GENOMIC DNA]</scope>
    <source>
        <strain evidence="3">TSY1</strain>
    </source>
</reference>
<feature type="domain" description="Solute-binding protein family 3/N-terminal" evidence="1">
    <location>
        <begin position="48"/>
        <end position="171"/>
    </location>
</feature>
<sequence>MDASKKFVHALNSPLFVNKNVNNHFSFANSIWKTGDYVIMRKDDRFNYRKPKDLFGKTIGIRLGFGYGVLDEHFASGQIKSHLAGDNKKLYKMLERGRVDAIIGNEHVTPYEMKQLGIDTSQYVFADVPIYEFDLMPMIHNDYKEFQDAMNAFIDQSKQNGLLDRIADKYLN</sequence>
<dbReference type="EMBL" id="AZHW01001587">
    <property type="protein sequence ID" value="ETW92218.1"/>
    <property type="molecule type" value="Genomic_DNA"/>
</dbReference>
<organism evidence="2 3">
    <name type="scientific">Entotheonella factor</name>
    <dbReference type="NCBI Taxonomy" id="1429438"/>
    <lineage>
        <taxon>Bacteria</taxon>
        <taxon>Pseudomonadati</taxon>
        <taxon>Nitrospinota/Tectimicrobiota group</taxon>
        <taxon>Candidatus Tectimicrobiota</taxon>
        <taxon>Candidatus Entotheonellia</taxon>
        <taxon>Candidatus Entotheonellales</taxon>
        <taxon>Candidatus Entotheonellaceae</taxon>
        <taxon>Candidatus Entotheonella</taxon>
    </lineage>
</organism>
<dbReference type="InterPro" id="IPR001638">
    <property type="entry name" value="Solute-binding_3/MltF_N"/>
</dbReference>
<evidence type="ECO:0000313" key="3">
    <source>
        <dbReference type="Proteomes" id="UP000019141"/>
    </source>
</evidence>
<accession>W4L2A5</accession>
<dbReference type="Pfam" id="PF00497">
    <property type="entry name" value="SBP_bac_3"/>
    <property type="match status" value="1"/>
</dbReference>
<evidence type="ECO:0000313" key="2">
    <source>
        <dbReference type="EMBL" id="ETW92218.1"/>
    </source>
</evidence>
<dbReference type="SUPFAM" id="SSF53850">
    <property type="entry name" value="Periplasmic binding protein-like II"/>
    <property type="match status" value="1"/>
</dbReference>
<proteinExistence type="predicted"/>
<comment type="caution">
    <text evidence="2">The sequence shown here is derived from an EMBL/GenBank/DDBJ whole genome shotgun (WGS) entry which is preliminary data.</text>
</comment>
<keyword evidence="3" id="KW-1185">Reference proteome</keyword>
<name>W4L2A5_ENTF1</name>
<evidence type="ECO:0000259" key="1">
    <source>
        <dbReference type="Pfam" id="PF00497"/>
    </source>
</evidence>
<dbReference type="AlphaFoldDB" id="W4L2A5"/>
<gene>
    <name evidence="2" type="ORF">ETSY1_44610</name>
</gene>
<dbReference type="HOGENOM" id="CLU_1552466_0_0_7"/>
<protein>
    <recommendedName>
        <fullName evidence="1">Solute-binding protein family 3/N-terminal domain-containing protein</fullName>
    </recommendedName>
</protein>